<evidence type="ECO:0000313" key="2">
    <source>
        <dbReference type="EMBL" id="KAF5376311.1"/>
    </source>
</evidence>
<feature type="transmembrane region" description="Helical" evidence="1">
    <location>
        <begin position="192"/>
        <end position="211"/>
    </location>
</feature>
<sequence length="384" mass="41396">MALFLCIMSPDERALLQRVGVVMLRDFAILTVMVLNFGAFIILFSFSAFALLQRGLASRATQAMLGTTLIAFLVSSVMTISYFIAYVISAKGALVESAGILDKLMFARVNERLFLYSDIIAVTSMLIPILSDGVVIWRAWVLYPDKQWIMLVPCALLVGTIGATVANLVLLFKGSQNPLLVPVSDIVFTASLALSLGTNVAATGLIIYKLWGHLRFVRQMGIKQDSTSSVQKILIVLVESGYNHHVWPPPPMSDKSGPDNSSSARFCSYTSDSVYRDGQRILLEILMVATAMYPSIVIVLVSLQCSTVETFGFSTPVGFRSVQAIEFSSARPASPEHLSVAGNPLDGKTHVSFAAACVLKEANADRGPVGKVSATSTGIGQITD</sequence>
<keyword evidence="1" id="KW-0472">Membrane</keyword>
<protein>
    <submittedName>
        <fullName evidence="2">Uncharacterized protein</fullName>
    </submittedName>
</protein>
<keyword evidence="1" id="KW-1133">Transmembrane helix</keyword>
<name>A0A8H5M0N1_9AGAR</name>
<keyword evidence="3" id="KW-1185">Reference proteome</keyword>
<keyword evidence="1" id="KW-0812">Transmembrane</keyword>
<proteinExistence type="predicted"/>
<organism evidence="2 3">
    <name type="scientific">Tricholomella constricta</name>
    <dbReference type="NCBI Taxonomy" id="117010"/>
    <lineage>
        <taxon>Eukaryota</taxon>
        <taxon>Fungi</taxon>
        <taxon>Dikarya</taxon>
        <taxon>Basidiomycota</taxon>
        <taxon>Agaricomycotina</taxon>
        <taxon>Agaricomycetes</taxon>
        <taxon>Agaricomycetidae</taxon>
        <taxon>Agaricales</taxon>
        <taxon>Tricholomatineae</taxon>
        <taxon>Lyophyllaceae</taxon>
        <taxon>Tricholomella</taxon>
    </lineage>
</organism>
<feature type="transmembrane region" description="Helical" evidence="1">
    <location>
        <begin position="27"/>
        <end position="52"/>
    </location>
</feature>
<feature type="transmembrane region" description="Helical" evidence="1">
    <location>
        <begin position="281"/>
        <end position="303"/>
    </location>
</feature>
<dbReference type="AlphaFoldDB" id="A0A8H5M0N1"/>
<feature type="transmembrane region" description="Helical" evidence="1">
    <location>
        <begin position="148"/>
        <end position="172"/>
    </location>
</feature>
<dbReference type="EMBL" id="JAACJP010000029">
    <property type="protein sequence ID" value="KAF5376311.1"/>
    <property type="molecule type" value="Genomic_DNA"/>
</dbReference>
<gene>
    <name evidence="2" type="ORF">D9615_008468</name>
</gene>
<feature type="transmembrane region" description="Helical" evidence="1">
    <location>
        <begin position="64"/>
        <end position="88"/>
    </location>
</feature>
<evidence type="ECO:0000256" key="1">
    <source>
        <dbReference type="SAM" id="Phobius"/>
    </source>
</evidence>
<reference evidence="2 3" key="1">
    <citation type="journal article" date="2020" name="ISME J.">
        <title>Uncovering the hidden diversity of litter-decomposition mechanisms in mushroom-forming fungi.</title>
        <authorList>
            <person name="Floudas D."/>
            <person name="Bentzer J."/>
            <person name="Ahren D."/>
            <person name="Johansson T."/>
            <person name="Persson P."/>
            <person name="Tunlid A."/>
        </authorList>
    </citation>
    <scope>NUCLEOTIDE SEQUENCE [LARGE SCALE GENOMIC DNA]</scope>
    <source>
        <strain evidence="2 3">CBS 661.87</strain>
    </source>
</reference>
<accession>A0A8H5M0N1</accession>
<evidence type="ECO:0000313" key="3">
    <source>
        <dbReference type="Proteomes" id="UP000565441"/>
    </source>
</evidence>
<feature type="transmembrane region" description="Helical" evidence="1">
    <location>
        <begin position="113"/>
        <end position="136"/>
    </location>
</feature>
<dbReference type="Proteomes" id="UP000565441">
    <property type="component" value="Unassembled WGS sequence"/>
</dbReference>
<comment type="caution">
    <text evidence="2">The sequence shown here is derived from an EMBL/GenBank/DDBJ whole genome shotgun (WGS) entry which is preliminary data.</text>
</comment>
<dbReference type="OrthoDB" id="3174319at2759"/>